<evidence type="ECO:0000313" key="3">
    <source>
        <dbReference type="Proteomes" id="UP000618319"/>
    </source>
</evidence>
<evidence type="ECO:0000313" key="2">
    <source>
        <dbReference type="EMBL" id="MBE8720819.1"/>
    </source>
</evidence>
<comment type="caution">
    <text evidence="2">The sequence shown here is derived from an EMBL/GenBank/DDBJ whole genome shotgun (WGS) entry which is preliminary data.</text>
</comment>
<sequence>MFFKYHIVFLYIFRIFDTVSIKNSSKINLLLHSQPYGTIFTSVWLIRNGYSYALQQRYRENGWLESVGNGAVKRIGDQVSVEGAVYTLQNQLGLSVHIGGKSAIALLGRSHYLQMGISELILFGMQDERLPKWFSEFDWGVKIDYRASGFLPKDMGMEDFSKGNFTIKISGLARALLECLYVSDGHDLVECYELLEGMSGLRPKLVQSLLENCSSVKVKRLFLFMAEKAGHAWLKYLNLEVIDLGSGTRSLVKKGSYVQKYDITVPKELMDNGENI</sequence>
<feature type="domain" description="Transcriptional regulator AbiEi antitoxin N-terminal" evidence="1">
    <location>
        <begin position="24"/>
        <end position="115"/>
    </location>
</feature>
<dbReference type="EMBL" id="PSKQ01000018">
    <property type="protein sequence ID" value="MBE8720819.1"/>
    <property type="molecule type" value="Genomic_DNA"/>
</dbReference>
<dbReference type="Pfam" id="PF17194">
    <property type="entry name" value="AbiEi_3_N"/>
    <property type="match status" value="1"/>
</dbReference>
<proteinExistence type="predicted"/>
<dbReference type="Proteomes" id="UP000618319">
    <property type="component" value="Unassembled WGS sequence"/>
</dbReference>
<dbReference type="InterPro" id="IPR021561">
    <property type="entry name" value="AbiEi_3"/>
</dbReference>
<name>A0ABR9T7G6_9SPHI</name>
<keyword evidence="3" id="KW-1185">Reference proteome</keyword>
<organism evidence="2 3">
    <name type="scientific">Sphingobacterium pedocola</name>
    <dbReference type="NCBI Taxonomy" id="2082722"/>
    <lineage>
        <taxon>Bacteria</taxon>
        <taxon>Pseudomonadati</taxon>
        <taxon>Bacteroidota</taxon>
        <taxon>Sphingobacteriia</taxon>
        <taxon>Sphingobacteriales</taxon>
        <taxon>Sphingobacteriaceae</taxon>
        <taxon>Sphingobacterium</taxon>
    </lineage>
</organism>
<evidence type="ECO:0000259" key="1">
    <source>
        <dbReference type="Pfam" id="PF17194"/>
    </source>
</evidence>
<dbReference type="InterPro" id="IPR033455">
    <property type="entry name" value="AbiEi_3_N"/>
</dbReference>
<accession>A0ABR9T7G6</accession>
<reference evidence="2 3" key="1">
    <citation type="submission" date="2018-02" db="EMBL/GenBank/DDBJ databases">
        <title>Sphingobacterium KA21.</title>
        <authorList>
            <person name="Vasarhelyi B.M."/>
            <person name="Deshmukh S."/>
            <person name="Balint B."/>
            <person name="Kukolya J."/>
        </authorList>
    </citation>
    <scope>NUCLEOTIDE SEQUENCE [LARGE SCALE GENOMIC DNA]</scope>
    <source>
        <strain evidence="2 3">Ka21</strain>
    </source>
</reference>
<dbReference type="Pfam" id="PF11459">
    <property type="entry name" value="AbiEi_3"/>
    <property type="match status" value="1"/>
</dbReference>
<protein>
    <recommendedName>
        <fullName evidence="1">Transcriptional regulator AbiEi antitoxin N-terminal domain-containing protein</fullName>
    </recommendedName>
</protein>
<gene>
    <name evidence="2" type="ORF">C4F40_08795</name>
</gene>